<reference evidence="4 5" key="2">
    <citation type="submission" date="2019-09" db="EMBL/GenBank/DDBJ databases">
        <authorList>
            <person name="Jin C."/>
        </authorList>
    </citation>
    <scope>NUCLEOTIDE SEQUENCE [LARGE SCALE GENOMIC DNA]</scope>
    <source>
        <strain evidence="4 5">BN140002</strain>
    </source>
</reference>
<evidence type="ECO:0000256" key="1">
    <source>
        <dbReference type="ARBA" id="ARBA00022729"/>
    </source>
</evidence>
<dbReference type="Proteomes" id="UP000323142">
    <property type="component" value="Unassembled WGS sequence"/>
</dbReference>
<dbReference type="SMART" id="SM00062">
    <property type="entry name" value="PBPb"/>
    <property type="match status" value="1"/>
</dbReference>
<protein>
    <submittedName>
        <fullName evidence="4">Transporter substrate-binding domain-containing protein</fullName>
    </submittedName>
</protein>
<comment type="caution">
    <text evidence="4">The sequence shown here is derived from an EMBL/GenBank/DDBJ whole genome shotgun (WGS) entry which is preliminary data.</text>
</comment>
<gene>
    <name evidence="4" type="ORF">F0L46_24005</name>
</gene>
<dbReference type="InterPro" id="IPR001638">
    <property type="entry name" value="Solute-binding_3/MltF_N"/>
</dbReference>
<evidence type="ECO:0000259" key="3">
    <source>
        <dbReference type="SMART" id="SM00062"/>
    </source>
</evidence>
<keyword evidence="1 2" id="KW-0732">Signal</keyword>
<dbReference type="PANTHER" id="PTHR35936:SF17">
    <property type="entry name" value="ARGININE-BINDING EXTRACELLULAR PROTEIN ARTP"/>
    <property type="match status" value="1"/>
</dbReference>
<proteinExistence type="predicted"/>
<dbReference type="PANTHER" id="PTHR35936">
    <property type="entry name" value="MEMBRANE-BOUND LYTIC MUREIN TRANSGLYCOSYLASE F"/>
    <property type="match status" value="1"/>
</dbReference>
<feature type="signal peptide" evidence="2">
    <location>
        <begin position="1"/>
        <end position="23"/>
    </location>
</feature>
<evidence type="ECO:0000313" key="4">
    <source>
        <dbReference type="EMBL" id="KAA2234378.1"/>
    </source>
</evidence>
<dbReference type="RefSeq" id="WP_149822147.1">
    <property type="nucleotide sequence ID" value="NZ_VUOA01000048.1"/>
</dbReference>
<accession>A0A5B2V6D0</accession>
<dbReference type="Gene3D" id="3.40.190.10">
    <property type="entry name" value="Periplasmic binding protein-like II"/>
    <property type="match status" value="2"/>
</dbReference>
<dbReference type="Pfam" id="PF00497">
    <property type="entry name" value="SBP_bac_3"/>
    <property type="match status" value="1"/>
</dbReference>
<reference evidence="4 5" key="1">
    <citation type="submission" date="2019-09" db="EMBL/GenBank/DDBJ databases">
        <title>Salinarimonas rosea gen. nov., sp. nov., a new member of the a-2 subgroup of the Proteobacteria.</title>
        <authorList>
            <person name="Liu J."/>
        </authorList>
    </citation>
    <scope>NUCLEOTIDE SEQUENCE [LARGE SCALE GENOMIC DNA]</scope>
    <source>
        <strain evidence="4 5">BN140002</strain>
    </source>
</reference>
<evidence type="ECO:0000313" key="5">
    <source>
        <dbReference type="Proteomes" id="UP000323142"/>
    </source>
</evidence>
<feature type="chain" id="PRO_5023132912" evidence="2">
    <location>
        <begin position="24"/>
        <end position="283"/>
    </location>
</feature>
<organism evidence="4 5">
    <name type="scientific">Salinarimonas soli</name>
    <dbReference type="NCBI Taxonomy" id="1638099"/>
    <lineage>
        <taxon>Bacteria</taxon>
        <taxon>Pseudomonadati</taxon>
        <taxon>Pseudomonadota</taxon>
        <taxon>Alphaproteobacteria</taxon>
        <taxon>Hyphomicrobiales</taxon>
        <taxon>Salinarimonadaceae</taxon>
        <taxon>Salinarimonas</taxon>
    </lineage>
</organism>
<name>A0A5B2V6D0_9HYPH</name>
<sequence length="283" mass="29995">MRILKVIGLALVGSALAMGSAQAQKKWETVKIATEGAYAPWNFSGPGGKLDGFEVELANDLCRRMGVKCEVVAQDWDGIIPALQAGKYDAIMAGMNVTPKRMEAIQFSRVYAASPHGFGVLKSSPLAKLAGTGEVYHLERDAAQAQTTIDAWKPLLKGKTIGVQGSTVNSAFIEKHFKGVAEIREYKTTEQHDLDLAAGRLDAIFAGHSALAATAEKPEFKDMTIAGAGVSGDVLGAGVAVGLRKGDTELKAMFDKAINEAIADGGLAKLTAKWFTVKMTPQT</sequence>
<dbReference type="AlphaFoldDB" id="A0A5B2V6D0"/>
<dbReference type="OrthoDB" id="9807134at2"/>
<feature type="domain" description="Solute-binding protein family 3/N-terminal" evidence="3">
    <location>
        <begin position="29"/>
        <end position="278"/>
    </location>
</feature>
<evidence type="ECO:0000256" key="2">
    <source>
        <dbReference type="SAM" id="SignalP"/>
    </source>
</evidence>
<dbReference type="SUPFAM" id="SSF53850">
    <property type="entry name" value="Periplasmic binding protein-like II"/>
    <property type="match status" value="1"/>
</dbReference>
<keyword evidence="5" id="KW-1185">Reference proteome</keyword>
<dbReference type="EMBL" id="VUOA01000048">
    <property type="protein sequence ID" value="KAA2234378.1"/>
    <property type="molecule type" value="Genomic_DNA"/>
</dbReference>